<dbReference type="CDD" id="cd03800">
    <property type="entry name" value="GT4_sucrose_synthase"/>
    <property type="match status" value="1"/>
</dbReference>
<dbReference type="GO" id="GO:0016740">
    <property type="term" value="F:transferase activity"/>
    <property type="evidence" value="ECO:0007669"/>
    <property type="project" value="UniProtKB-KW"/>
</dbReference>
<proteinExistence type="predicted"/>
<evidence type="ECO:0000256" key="1">
    <source>
        <dbReference type="ARBA" id="ARBA00022676"/>
    </source>
</evidence>
<dbReference type="RefSeq" id="WP_071073105.1">
    <property type="nucleotide sequence ID" value="NZ_CP017755.1"/>
</dbReference>
<dbReference type="InterPro" id="IPR028098">
    <property type="entry name" value="Glyco_trans_4-like_N"/>
</dbReference>
<sequence length="423" mass="46054">MRRIALISEHASPLASAGNVDSGGQNIYVAQIARHLGRLGYAVDIFTRKDKALLPAEVEMAPNVTVIHVPAGPAVQIAKERLLPYMAEFGEFVASVVGARPGEYLALHANFFMSGQAALQVRQRHAIPLVTTFHALGKIRRMYQGDADGFPDERFAIEERLVRESDCVIAECAQDRHDLLSLYDAAAERIETIPCGFDLAEFSPLPRQAARRALGWPPHDFVLLQLGRLVPRKGIDNVVRALARMRQRDGLPARLYIVGGNSVRPSTTATPEIGRLRDIAASEGVANHVTFVGRRERAALRQYYCAADVFVTTPWYEPFGITPVEAMACAVPVIGSAVGGIRSTVVDGRTGFLVPPNDPDALAERALRLASQPSLAEKMGMAGWRRAQSHFTWADVACRLAAVYERLSGAAGRPPVLPKRAVA</sequence>
<feature type="domain" description="Glycosyltransferase subfamily 4-like N-terminal" evidence="4">
    <location>
        <begin position="23"/>
        <end position="200"/>
    </location>
</feature>
<evidence type="ECO:0000259" key="4">
    <source>
        <dbReference type="Pfam" id="PF13439"/>
    </source>
</evidence>
<evidence type="ECO:0000313" key="5">
    <source>
        <dbReference type="EMBL" id="AOZ10605.1"/>
    </source>
</evidence>
<feature type="domain" description="Glycosyl transferase family 1" evidence="3">
    <location>
        <begin position="207"/>
        <end position="383"/>
    </location>
</feature>
<dbReference type="Pfam" id="PF13439">
    <property type="entry name" value="Glyco_transf_4"/>
    <property type="match status" value="1"/>
</dbReference>
<dbReference type="SUPFAM" id="SSF53756">
    <property type="entry name" value="UDP-Glycosyltransferase/glycogen phosphorylase"/>
    <property type="match status" value="1"/>
</dbReference>
<name>A0ABM6FFB5_9BURK</name>
<dbReference type="Pfam" id="PF00534">
    <property type="entry name" value="Glycos_transf_1"/>
    <property type="match status" value="1"/>
</dbReference>
<dbReference type="Proteomes" id="UP000177515">
    <property type="component" value="Chromosome 2"/>
</dbReference>
<keyword evidence="1" id="KW-0328">Glycosyltransferase</keyword>
<dbReference type="Gene3D" id="3.40.50.2000">
    <property type="entry name" value="Glycogen Phosphorylase B"/>
    <property type="match status" value="2"/>
</dbReference>
<dbReference type="InterPro" id="IPR001296">
    <property type="entry name" value="Glyco_trans_1"/>
</dbReference>
<keyword evidence="2 5" id="KW-0808">Transferase</keyword>
<keyword evidence="6" id="KW-1185">Reference proteome</keyword>
<evidence type="ECO:0000313" key="6">
    <source>
        <dbReference type="Proteomes" id="UP000177515"/>
    </source>
</evidence>
<reference evidence="5 6" key="1">
    <citation type="submission" date="2016-10" db="EMBL/GenBank/DDBJ databases">
        <title>Complete genome sequences of three Cupriavidus strains isolated from various Malaysian environments.</title>
        <authorList>
            <person name="Abdullah A.A.-A."/>
            <person name="Shafie N.A.H."/>
            <person name="Lau N.S."/>
        </authorList>
    </citation>
    <scope>NUCLEOTIDE SEQUENCE [LARGE SCALE GENOMIC DNA]</scope>
    <source>
        <strain evidence="5 6">USMAA1020</strain>
    </source>
</reference>
<protein>
    <submittedName>
        <fullName evidence="5">Glycosyl transferase family 1</fullName>
    </submittedName>
</protein>
<dbReference type="PANTHER" id="PTHR12526:SF510">
    <property type="entry name" value="D-INOSITOL 3-PHOSPHATE GLYCOSYLTRANSFERASE"/>
    <property type="match status" value="1"/>
</dbReference>
<accession>A0ABM6FFB5</accession>
<dbReference type="EMBL" id="CP017755">
    <property type="protein sequence ID" value="AOZ10605.1"/>
    <property type="molecule type" value="Genomic_DNA"/>
</dbReference>
<evidence type="ECO:0000256" key="2">
    <source>
        <dbReference type="ARBA" id="ARBA00022679"/>
    </source>
</evidence>
<organism evidence="5 6">
    <name type="scientific">Cupriavidus malaysiensis</name>
    <dbReference type="NCBI Taxonomy" id="367825"/>
    <lineage>
        <taxon>Bacteria</taxon>
        <taxon>Pseudomonadati</taxon>
        <taxon>Pseudomonadota</taxon>
        <taxon>Betaproteobacteria</taxon>
        <taxon>Burkholderiales</taxon>
        <taxon>Burkholderiaceae</taxon>
        <taxon>Cupriavidus</taxon>
    </lineage>
</organism>
<dbReference type="PANTHER" id="PTHR12526">
    <property type="entry name" value="GLYCOSYLTRANSFERASE"/>
    <property type="match status" value="1"/>
</dbReference>
<gene>
    <name evidence="5" type="ORF">BKK80_34270</name>
</gene>
<evidence type="ECO:0000259" key="3">
    <source>
        <dbReference type="Pfam" id="PF00534"/>
    </source>
</evidence>